<evidence type="ECO:0000313" key="2">
    <source>
        <dbReference type="Proteomes" id="UP000048926"/>
    </source>
</evidence>
<dbReference type="EMBL" id="CXST01000001">
    <property type="protein sequence ID" value="CTQ43103.1"/>
    <property type="molecule type" value="Genomic_DNA"/>
</dbReference>
<keyword evidence="2" id="KW-1185">Reference proteome</keyword>
<protein>
    <submittedName>
        <fullName evidence="1">Uncharacterized protein</fullName>
    </submittedName>
</protein>
<evidence type="ECO:0000313" key="1">
    <source>
        <dbReference type="EMBL" id="CTQ43103.1"/>
    </source>
</evidence>
<dbReference type="Proteomes" id="UP000048926">
    <property type="component" value="Unassembled WGS sequence"/>
</dbReference>
<reference evidence="2" key="1">
    <citation type="submission" date="2015-07" db="EMBL/GenBank/DDBJ databases">
        <authorList>
            <person name="Rodrigo-Torres Lidia"/>
            <person name="Arahal R.David."/>
        </authorList>
    </citation>
    <scope>NUCLEOTIDE SEQUENCE [LARGE SCALE GENOMIC DNA]</scope>
    <source>
        <strain evidence="2">CECT 4801</strain>
    </source>
</reference>
<proteinExistence type="predicted"/>
<gene>
    <name evidence="1" type="ORF">LAL4801_01539</name>
</gene>
<name>A0A0M6Y0K5_9HYPH</name>
<sequence length="187" mass="20901">MIQLASVFAKPLLGKLGVSDEARERFVALQKAVTGETGTAWIPLSRPSATLDFSTHRQMASDIHNTGEIGPEKEPVTWKEFVWTSDQTIKDCVLHKISWRFYENGLICLEVCGSKDAVGLDGSDLIGHRLELRDDTGFLIGIWAAAFLIVKDTERRSFQTSTEDDHKLLKLHFGKLAEQQTGIAFRI</sequence>
<organism evidence="1 2">
    <name type="scientific">Roseibium aggregatum</name>
    <dbReference type="NCBI Taxonomy" id="187304"/>
    <lineage>
        <taxon>Bacteria</taxon>
        <taxon>Pseudomonadati</taxon>
        <taxon>Pseudomonadota</taxon>
        <taxon>Alphaproteobacteria</taxon>
        <taxon>Hyphomicrobiales</taxon>
        <taxon>Stappiaceae</taxon>
        <taxon>Roseibium</taxon>
    </lineage>
</organism>
<dbReference type="AlphaFoldDB" id="A0A0M6Y0K5"/>
<accession>A0A0M6Y0K5</accession>